<dbReference type="SUPFAM" id="SSF55021">
    <property type="entry name" value="ACT-like"/>
    <property type="match status" value="2"/>
</dbReference>
<keyword evidence="5" id="KW-0418">Kinase</keyword>
<dbReference type="CDD" id="cd04913">
    <property type="entry name" value="ACT_AKii-LysC-BS-like_1"/>
    <property type="match status" value="1"/>
</dbReference>
<dbReference type="GO" id="GO:0004072">
    <property type="term" value="F:aspartate kinase activity"/>
    <property type="evidence" value="ECO:0007669"/>
    <property type="project" value="UniProtKB-EC"/>
</dbReference>
<dbReference type="AlphaFoldDB" id="A0A9C9K0K2"/>
<dbReference type="InterPro" id="IPR045865">
    <property type="entry name" value="ACT-like_dom_sf"/>
</dbReference>
<dbReference type="InterPro" id="IPR054352">
    <property type="entry name" value="ACT_Aspartokinase"/>
</dbReference>
<organism evidence="9 10">
    <name type="scientific">candidate division WOR-3 bacterium</name>
    <dbReference type="NCBI Taxonomy" id="2052148"/>
    <lineage>
        <taxon>Bacteria</taxon>
        <taxon>Bacteria division WOR-3</taxon>
    </lineage>
</organism>
<evidence type="ECO:0000256" key="3">
    <source>
        <dbReference type="ARBA" id="ARBA00022679"/>
    </source>
</evidence>
<evidence type="ECO:0000313" key="10">
    <source>
        <dbReference type="Proteomes" id="UP000885826"/>
    </source>
</evidence>
<name>A0A9C9K0K2_UNCW3</name>
<dbReference type="PANTHER" id="PTHR21499">
    <property type="entry name" value="ASPARTATE KINASE"/>
    <property type="match status" value="1"/>
</dbReference>
<dbReference type="EMBL" id="DRIG01000065">
    <property type="protein sequence ID" value="HEC78714.1"/>
    <property type="molecule type" value="Genomic_DNA"/>
</dbReference>
<dbReference type="InterPro" id="IPR002912">
    <property type="entry name" value="ACT_dom"/>
</dbReference>
<comment type="similarity">
    <text evidence="1">Belongs to the aspartokinase family.</text>
</comment>
<dbReference type="Proteomes" id="UP000885826">
    <property type="component" value="Unassembled WGS sequence"/>
</dbReference>
<dbReference type="Pfam" id="PF22468">
    <property type="entry name" value="ACT_9"/>
    <property type="match status" value="2"/>
</dbReference>
<keyword evidence="4" id="KW-0547">Nucleotide-binding</keyword>
<keyword evidence="3" id="KW-0808">Transferase</keyword>
<protein>
    <recommendedName>
        <fullName evidence="2">aspartate kinase</fullName>
        <ecNumber evidence="2">2.7.2.4</ecNumber>
    </recommendedName>
</protein>
<dbReference type="GO" id="GO:0009090">
    <property type="term" value="P:homoserine biosynthetic process"/>
    <property type="evidence" value="ECO:0007669"/>
    <property type="project" value="TreeGrafter"/>
</dbReference>
<dbReference type="GO" id="GO:0005524">
    <property type="term" value="F:ATP binding"/>
    <property type="evidence" value="ECO:0007669"/>
    <property type="project" value="UniProtKB-KW"/>
</dbReference>
<comment type="catalytic activity">
    <reaction evidence="7">
        <text>L-aspartate + ATP = 4-phospho-L-aspartate + ADP</text>
        <dbReference type="Rhea" id="RHEA:23776"/>
        <dbReference type="ChEBI" id="CHEBI:29991"/>
        <dbReference type="ChEBI" id="CHEBI:30616"/>
        <dbReference type="ChEBI" id="CHEBI:57535"/>
        <dbReference type="ChEBI" id="CHEBI:456216"/>
        <dbReference type="EC" id="2.7.2.4"/>
    </reaction>
</comment>
<dbReference type="Gene3D" id="3.30.2130.10">
    <property type="entry name" value="VC0802-like"/>
    <property type="match status" value="1"/>
</dbReference>
<evidence type="ECO:0000256" key="4">
    <source>
        <dbReference type="ARBA" id="ARBA00022741"/>
    </source>
</evidence>
<evidence type="ECO:0000256" key="5">
    <source>
        <dbReference type="ARBA" id="ARBA00022777"/>
    </source>
</evidence>
<dbReference type="PROSITE" id="PS51671">
    <property type="entry name" value="ACT"/>
    <property type="match status" value="1"/>
</dbReference>
<feature type="domain" description="ACT" evidence="8">
    <location>
        <begin position="24"/>
        <end position="98"/>
    </location>
</feature>
<comment type="caution">
    <text evidence="9">The sequence shown here is derived from an EMBL/GenBank/DDBJ whole genome shotgun (WGS) entry which is preliminary data.</text>
</comment>
<proteinExistence type="inferred from homology"/>
<gene>
    <name evidence="9" type="ORF">ENI34_06185</name>
</gene>
<evidence type="ECO:0000256" key="7">
    <source>
        <dbReference type="ARBA" id="ARBA00047872"/>
    </source>
</evidence>
<accession>A0A9C9K0K2</accession>
<reference evidence="9" key="1">
    <citation type="journal article" date="2020" name="mSystems">
        <title>Genome- and Community-Level Interaction Insights into Carbon Utilization and Element Cycling Functions of Hydrothermarchaeota in Hydrothermal Sediment.</title>
        <authorList>
            <person name="Zhou Z."/>
            <person name="Liu Y."/>
            <person name="Xu W."/>
            <person name="Pan J."/>
            <person name="Luo Z.H."/>
            <person name="Li M."/>
        </authorList>
    </citation>
    <scope>NUCLEOTIDE SEQUENCE</scope>
    <source>
        <strain evidence="9">HyVt-388</strain>
    </source>
</reference>
<keyword evidence="6" id="KW-0067">ATP-binding</keyword>
<evidence type="ECO:0000256" key="1">
    <source>
        <dbReference type="ARBA" id="ARBA00010122"/>
    </source>
</evidence>
<evidence type="ECO:0000256" key="6">
    <source>
        <dbReference type="ARBA" id="ARBA00022840"/>
    </source>
</evidence>
<dbReference type="EC" id="2.7.2.4" evidence="2"/>
<evidence type="ECO:0000259" key="8">
    <source>
        <dbReference type="PROSITE" id="PS51671"/>
    </source>
</evidence>
<dbReference type="CDD" id="cd04892">
    <property type="entry name" value="ACT_AK-like_2"/>
    <property type="match status" value="1"/>
</dbReference>
<evidence type="ECO:0000313" key="9">
    <source>
        <dbReference type="EMBL" id="HEC78714.1"/>
    </source>
</evidence>
<sequence>MKSKKNELERLIEGVDYNIHLAKITVCGVTDRPGVAAELFSILGQHGLNVELISTGISSKGHTDISFAVAESDFKTTYKILDKVKEKFGSKEIIVDEDCALITIYGPMLATTPGVAGKIFSLLSERKVNIEMISASLSALNIIVKKQKVMDAVGALSVEFGI</sequence>
<dbReference type="GO" id="GO:0005829">
    <property type="term" value="C:cytosol"/>
    <property type="evidence" value="ECO:0007669"/>
    <property type="project" value="TreeGrafter"/>
</dbReference>
<evidence type="ECO:0000256" key="2">
    <source>
        <dbReference type="ARBA" id="ARBA00013059"/>
    </source>
</evidence>
<dbReference type="PANTHER" id="PTHR21499:SF3">
    <property type="entry name" value="ASPARTOKINASE"/>
    <property type="match status" value="1"/>
</dbReference>
<dbReference type="GO" id="GO:0009089">
    <property type="term" value="P:lysine biosynthetic process via diaminopimelate"/>
    <property type="evidence" value="ECO:0007669"/>
    <property type="project" value="TreeGrafter"/>
</dbReference>